<dbReference type="InterPro" id="IPR011055">
    <property type="entry name" value="Dup_hybrid_motif"/>
</dbReference>
<feature type="domain" description="M23ase beta-sheet core" evidence="1">
    <location>
        <begin position="64"/>
        <end position="155"/>
    </location>
</feature>
<organism evidence="2">
    <name type="scientific">viral metagenome</name>
    <dbReference type="NCBI Taxonomy" id="1070528"/>
    <lineage>
        <taxon>unclassified sequences</taxon>
        <taxon>metagenomes</taxon>
        <taxon>organismal metagenomes</taxon>
    </lineage>
</organism>
<dbReference type="Gene3D" id="2.70.70.10">
    <property type="entry name" value="Glucose Permease (Domain IIA)"/>
    <property type="match status" value="1"/>
</dbReference>
<reference evidence="2" key="1">
    <citation type="submission" date="2017-04" db="EMBL/GenBank/DDBJ databases">
        <title>Unveiling RNA virosphere associated with marine microorganisms.</title>
        <authorList>
            <person name="Urayama S."/>
            <person name="Takaki Y."/>
            <person name="Nishi S."/>
            <person name="Yoshida Y."/>
            <person name="Deguchi S."/>
            <person name="Takai K."/>
            <person name="Nunoura T."/>
        </authorList>
    </citation>
    <scope>NUCLEOTIDE SEQUENCE</scope>
</reference>
<dbReference type="Pfam" id="PF01551">
    <property type="entry name" value="Peptidase_M23"/>
    <property type="match status" value="1"/>
</dbReference>
<comment type="caution">
    <text evidence="2">The sequence shown here is derived from an EMBL/GenBank/DDBJ whole genome shotgun (WGS) entry which is preliminary data.</text>
</comment>
<sequence length="180" mass="19945">MREIVTGILIISAVVTCSVVVTDSHAEEELIGPPDYQAPLNRLCIRGNSINHSFGKVRNNGTKNHQGHDYVAKVNTPIYSIANGKVVRVTHKGAHGLSVVISVENFYVRYSHLSSLVVSPNDEVYHGEVVGFTGRSGNARNVEPHLHFELLTEKQPGYGLKGRKSPIELFPHLRKFMFDC</sequence>
<evidence type="ECO:0000259" key="1">
    <source>
        <dbReference type="Pfam" id="PF01551"/>
    </source>
</evidence>
<dbReference type="CDD" id="cd12797">
    <property type="entry name" value="M23_peptidase"/>
    <property type="match status" value="1"/>
</dbReference>
<name>A0A2V0RAH3_9ZZZZ</name>
<proteinExistence type="predicted"/>
<protein>
    <recommendedName>
        <fullName evidence="1">M23ase beta-sheet core domain-containing protein</fullName>
    </recommendedName>
</protein>
<dbReference type="PANTHER" id="PTHR21666:SF270">
    <property type="entry name" value="MUREIN HYDROLASE ACTIVATOR ENVC"/>
    <property type="match status" value="1"/>
</dbReference>
<dbReference type="GO" id="GO:0004222">
    <property type="term" value="F:metalloendopeptidase activity"/>
    <property type="evidence" value="ECO:0007669"/>
    <property type="project" value="TreeGrafter"/>
</dbReference>
<dbReference type="EMBL" id="BDQA01000783">
    <property type="protein sequence ID" value="GBH22221.1"/>
    <property type="molecule type" value="Genomic_RNA"/>
</dbReference>
<dbReference type="AlphaFoldDB" id="A0A2V0RAH3"/>
<dbReference type="InterPro" id="IPR050570">
    <property type="entry name" value="Cell_wall_metabolism_enzyme"/>
</dbReference>
<dbReference type="PANTHER" id="PTHR21666">
    <property type="entry name" value="PEPTIDASE-RELATED"/>
    <property type="match status" value="1"/>
</dbReference>
<dbReference type="InterPro" id="IPR016047">
    <property type="entry name" value="M23ase_b-sheet_dom"/>
</dbReference>
<accession>A0A2V0RAH3</accession>
<dbReference type="SUPFAM" id="SSF51261">
    <property type="entry name" value="Duplicated hybrid motif"/>
    <property type="match status" value="1"/>
</dbReference>
<evidence type="ECO:0000313" key="2">
    <source>
        <dbReference type="EMBL" id="GBH22221.1"/>
    </source>
</evidence>